<feature type="transmembrane region" description="Helical" evidence="1">
    <location>
        <begin position="38"/>
        <end position="59"/>
    </location>
</feature>
<accession>A0A1T4RA00</accession>
<dbReference type="EMBL" id="FUWJ01000004">
    <property type="protein sequence ID" value="SKA12636.1"/>
    <property type="molecule type" value="Genomic_DNA"/>
</dbReference>
<dbReference type="AlphaFoldDB" id="A0A1T4RA00"/>
<protein>
    <submittedName>
        <fullName evidence="2">Uncharacterized protein</fullName>
    </submittedName>
</protein>
<dbReference type="RefSeq" id="WP_139373954.1">
    <property type="nucleotide sequence ID" value="NZ_FUWJ01000004.1"/>
</dbReference>
<keyword evidence="1" id="KW-1133">Transmembrane helix</keyword>
<keyword evidence="3" id="KW-1185">Reference proteome</keyword>
<evidence type="ECO:0000256" key="1">
    <source>
        <dbReference type="SAM" id="Phobius"/>
    </source>
</evidence>
<reference evidence="3" key="1">
    <citation type="submission" date="2017-02" db="EMBL/GenBank/DDBJ databases">
        <authorList>
            <person name="Varghese N."/>
            <person name="Submissions S."/>
        </authorList>
    </citation>
    <scope>NUCLEOTIDE SEQUENCE [LARGE SCALE GENOMIC DNA]</scope>
    <source>
        <strain evidence="3">ATCC 27094</strain>
    </source>
</reference>
<keyword evidence="1" id="KW-0812">Transmembrane</keyword>
<sequence length="99" mass="10894">MPDGLYLDKASGQTASTVLECSSAYSLPLRSTHRIWRWTLRLALPALVCATGVILYWIWFDSAYGLTGWPAIVMGLPLVFEAAAVTLWTVTTWSSNDAV</sequence>
<organism evidence="2 3">
    <name type="scientific">Enhydrobacter aerosaccus</name>
    <dbReference type="NCBI Taxonomy" id="225324"/>
    <lineage>
        <taxon>Bacteria</taxon>
        <taxon>Pseudomonadati</taxon>
        <taxon>Pseudomonadota</taxon>
        <taxon>Alphaproteobacteria</taxon>
        <taxon>Hyphomicrobiales</taxon>
        <taxon>Enhydrobacter</taxon>
    </lineage>
</organism>
<name>A0A1T4RA00_9HYPH</name>
<feature type="transmembrane region" description="Helical" evidence="1">
    <location>
        <begin position="71"/>
        <end position="90"/>
    </location>
</feature>
<dbReference type="Proteomes" id="UP000190092">
    <property type="component" value="Unassembled WGS sequence"/>
</dbReference>
<proteinExistence type="predicted"/>
<gene>
    <name evidence="2" type="ORF">SAMN02745126_03704</name>
</gene>
<evidence type="ECO:0000313" key="2">
    <source>
        <dbReference type="EMBL" id="SKA12636.1"/>
    </source>
</evidence>
<evidence type="ECO:0000313" key="3">
    <source>
        <dbReference type="Proteomes" id="UP000190092"/>
    </source>
</evidence>
<keyword evidence="1" id="KW-0472">Membrane</keyword>